<evidence type="ECO:0000313" key="3">
    <source>
        <dbReference type="EMBL" id="OAQ91594.1"/>
    </source>
</evidence>
<evidence type="ECO:0008006" key="5">
    <source>
        <dbReference type="Google" id="ProtNLM"/>
    </source>
</evidence>
<dbReference type="EMBL" id="LSBI01000003">
    <property type="protein sequence ID" value="OAQ91594.1"/>
    <property type="molecule type" value="Genomic_DNA"/>
</dbReference>
<organism evidence="3 4">
    <name type="scientific">Purpureocillium lilacinum</name>
    <name type="common">Paecilomyces lilacinus</name>
    <dbReference type="NCBI Taxonomy" id="33203"/>
    <lineage>
        <taxon>Eukaryota</taxon>
        <taxon>Fungi</taxon>
        <taxon>Dikarya</taxon>
        <taxon>Ascomycota</taxon>
        <taxon>Pezizomycotina</taxon>
        <taxon>Sordariomycetes</taxon>
        <taxon>Hypocreomycetidae</taxon>
        <taxon>Hypocreales</taxon>
        <taxon>Ophiocordycipitaceae</taxon>
        <taxon>Purpureocillium</taxon>
    </lineage>
</organism>
<dbReference type="OrthoDB" id="5239982at2759"/>
<dbReference type="OMA" id="TTPCHKN"/>
<dbReference type="Gene3D" id="2.40.350.20">
    <property type="match status" value="1"/>
</dbReference>
<reference evidence="3 4" key="1">
    <citation type="submission" date="2016-02" db="EMBL/GenBank/DDBJ databases">
        <title>Biosynthesis of antibiotic leucinostatins and their inhibition on Phytophthora in bio-control Purpureocillium lilacinum.</title>
        <authorList>
            <person name="Wang G."/>
            <person name="Liu Z."/>
            <person name="Lin R."/>
            <person name="Li E."/>
            <person name="Mao Z."/>
            <person name="Ling J."/>
            <person name="Yin W."/>
            <person name="Xie B."/>
        </authorList>
    </citation>
    <scope>NUCLEOTIDE SEQUENCE [LARGE SCALE GENOMIC DNA]</scope>
    <source>
        <strain evidence="2">PLBJ-1</strain>
        <strain evidence="3">PLFJ-1</strain>
    </source>
</reference>
<sequence length="190" mass="20573">MQLSSLLLAALPSMALAGTAYTAPAALAAVAKDNSNDCVLPVSYHVLHFMGGKNASASDLDKYHFKYRNTNTNLTTSCSWDTTSTSTTPEGLTPRFACADSNVKFIWQGDQNRLTVIERVCPNTRGVPSYEVAGSADIPLHCGSSGVCKSNQTDTLALFTSINPVRDPTHRRDNVVRNKKTRGVAWSYDI</sequence>
<feature type="chain" id="PRO_5010068243" description="AA1-like domain-containing protein" evidence="1">
    <location>
        <begin position="18"/>
        <end position="190"/>
    </location>
</feature>
<comment type="caution">
    <text evidence="3">The sequence shown here is derived from an EMBL/GenBank/DDBJ whole genome shotgun (WGS) entry which is preliminary data.</text>
</comment>
<keyword evidence="1" id="KW-0732">Signal</keyword>
<accession>A0A179HNL4</accession>
<dbReference type="RefSeq" id="XP_018180313.1">
    <property type="nucleotide sequence ID" value="XM_018320416.1"/>
</dbReference>
<evidence type="ECO:0000313" key="2">
    <source>
        <dbReference type="EMBL" id="OAQ81539.1"/>
    </source>
</evidence>
<name>A0A179HNL4_PURLI</name>
<dbReference type="Proteomes" id="UP000078340">
    <property type="component" value="Unassembled WGS sequence"/>
</dbReference>
<dbReference type="EMBL" id="LSBH01000003">
    <property type="protein sequence ID" value="OAQ81539.1"/>
    <property type="molecule type" value="Genomic_DNA"/>
</dbReference>
<evidence type="ECO:0000256" key="1">
    <source>
        <dbReference type="SAM" id="SignalP"/>
    </source>
</evidence>
<dbReference type="GeneID" id="28885465"/>
<evidence type="ECO:0000313" key="4">
    <source>
        <dbReference type="Proteomes" id="UP000078340"/>
    </source>
</evidence>
<protein>
    <recommendedName>
        <fullName evidence="5">AA1-like domain-containing protein</fullName>
    </recommendedName>
</protein>
<dbReference type="KEGG" id="plj:28885465"/>
<dbReference type="AlphaFoldDB" id="A0A179HNL4"/>
<dbReference type="Proteomes" id="UP000078240">
    <property type="component" value="Unassembled WGS sequence"/>
</dbReference>
<feature type="signal peptide" evidence="1">
    <location>
        <begin position="1"/>
        <end position="17"/>
    </location>
</feature>
<gene>
    <name evidence="2" type="ORF">VFPBJ_04123</name>
    <name evidence="3" type="ORF">VFPFJ_03334</name>
</gene>
<proteinExistence type="predicted"/>